<gene>
    <name evidence="15" type="primary">fabF</name>
    <name evidence="15" type="ORF">SIID45300_01576</name>
</gene>
<dbReference type="PROSITE" id="PS52004">
    <property type="entry name" value="KS3_2"/>
    <property type="match status" value="1"/>
</dbReference>
<evidence type="ECO:0000256" key="10">
    <source>
        <dbReference type="ARBA" id="ARBA00023315"/>
    </source>
</evidence>
<comment type="pathway">
    <text evidence="1 11">Lipid metabolism; fatty acid biosynthesis.</text>
</comment>
<dbReference type="SUPFAM" id="SSF53901">
    <property type="entry name" value="Thiolase-like"/>
    <property type="match status" value="2"/>
</dbReference>
<keyword evidence="8" id="KW-0443">Lipid metabolism</keyword>
<evidence type="ECO:0000256" key="2">
    <source>
        <dbReference type="ARBA" id="ARBA00008467"/>
    </source>
</evidence>
<dbReference type="CDD" id="cd00834">
    <property type="entry name" value="KAS_I_II"/>
    <property type="match status" value="1"/>
</dbReference>
<dbReference type="EC" id="2.3.1.179" evidence="3 11"/>
<dbReference type="InterPro" id="IPR014031">
    <property type="entry name" value="Ketoacyl_synth_C"/>
</dbReference>
<evidence type="ECO:0000256" key="7">
    <source>
        <dbReference type="ARBA" id="ARBA00022832"/>
    </source>
</evidence>
<dbReference type="Pfam" id="PF02801">
    <property type="entry name" value="Ketoacyl-synt_C"/>
    <property type="match status" value="1"/>
</dbReference>
<evidence type="ECO:0000256" key="12">
    <source>
        <dbReference type="RuleBase" id="RU003694"/>
    </source>
</evidence>
<dbReference type="InterPro" id="IPR017568">
    <property type="entry name" value="3-oxoacyl-ACP_synth-2"/>
</dbReference>
<dbReference type="RefSeq" id="WP_420904951.1">
    <property type="nucleotide sequence ID" value="NZ_BAAFGK010000004.1"/>
</dbReference>
<dbReference type="NCBIfam" id="NF004970">
    <property type="entry name" value="PRK06333.1"/>
    <property type="match status" value="1"/>
</dbReference>
<dbReference type="NCBIfam" id="TIGR03150">
    <property type="entry name" value="fabF"/>
    <property type="match status" value="1"/>
</dbReference>
<keyword evidence="6 11" id="KW-0808">Transferase</keyword>
<comment type="similarity">
    <text evidence="2 11 12">Belongs to the thiolase-like superfamily. Beta-ketoacyl-ACP synthases family.</text>
</comment>
<accession>A0ABQ0C8P6</accession>
<evidence type="ECO:0000256" key="11">
    <source>
        <dbReference type="PIRNR" id="PIRNR000447"/>
    </source>
</evidence>
<evidence type="ECO:0000313" key="16">
    <source>
        <dbReference type="Proteomes" id="UP001628193"/>
    </source>
</evidence>
<dbReference type="PROSITE" id="PS00606">
    <property type="entry name" value="KS3_1"/>
    <property type="match status" value="1"/>
</dbReference>
<reference evidence="15 16" key="2">
    <citation type="submission" date="2024-09" db="EMBL/GenBank/DDBJ databases">
        <title>Draft genome sequence of Candidatus Magnetaquicoccaceae bacterium FCR-1.</title>
        <authorList>
            <person name="Shimoshige H."/>
            <person name="Shimamura S."/>
            <person name="Taoka A."/>
            <person name="Kobayashi H."/>
            <person name="Maekawa T."/>
        </authorList>
    </citation>
    <scope>NUCLEOTIDE SEQUENCE [LARGE SCALE GENOMIC DNA]</scope>
    <source>
        <strain evidence="15 16">FCR-1</strain>
    </source>
</reference>
<dbReference type="PANTHER" id="PTHR11712">
    <property type="entry name" value="POLYKETIDE SYNTHASE-RELATED"/>
    <property type="match status" value="1"/>
</dbReference>
<evidence type="ECO:0000313" key="15">
    <source>
        <dbReference type="EMBL" id="GAB0057252.1"/>
    </source>
</evidence>
<evidence type="ECO:0000256" key="9">
    <source>
        <dbReference type="ARBA" id="ARBA00023160"/>
    </source>
</evidence>
<keyword evidence="7" id="KW-0276">Fatty acid metabolism</keyword>
<dbReference type="InterPro" id="IPR016039">
    <property type="entry name" value="Thiolase-like"/>
</dbReference>
<proteinExistence type="inferred from homology"/>
<name>A0ABQ0C8P6_9PROT</name>
<dbReference type="PIRSF" id="PIRSF000447">
    <property type="entry name" value="KAS_II"/>
    <property type="match status" value="1"/>
</dbReference>
<evidence type="ECO:0000256" key="3">
    <source>
        <dbReference type="ARBA" id="ARBA00012356"/>
    </source>
</evidence>
<keyword evidence="13" id="KW-0812">Transmembrane</keyword>
<evidence type="ECO:0000256" key="6">
    <source>
        <dbReference type="ARBA" id="ARBA00022679"/>
    </source>
</evidence>
<dbReference type="EMBL" id="BAAFGK010000004">
    <property type="protein sequence ID" value="GAB0057252.1"/>
    <property type="molecule type" value="Genomic_DNA"/>
</dbReference>
<evidence type="ECO:0000256" key="8">
    <source>
        <dbReference type="ARBA" id="ARBA00023098"/>
    </source>
</evidence>
<evidence type="ECO:0000256" key="5">
    <source>
        <dbReference type="ARBA" id="ARBA00022516"/>
    </source>
</evidence>
<keyword evidence="9 11" id="KW-0275">Fatty acid biosynthesis</keyword>
<comment type="caution">
    <text evidence="15">The sequence shown here is derived from an EMBL/GenBank/DDBJ whole genome shotgun (WGS) entry which is preliminary data.</text>
</comment>
<keyword evidence="5 11" id="KW-0444">Lipid biosynthesis</keyword>
<evidence type="ECO:0000256" key="1">
    <source>
        <dbReference type="ARBA" id="ARBA00005194"/>
    </source>
</evidence>
<comment type="catalytic activity">
    <reaction evidence="11">
        <text>(9Z)-hexadecenoyl-[ACP] + malonyl-[ACP] + H(+) = 3-oxo-(11Z)-octadecenoyl-[ACP] + holo-[ACP] + CO2</text>
        <dbReference type="Rhea" id="RHEA:55040"/>
        <dbReference type="Rhea" id="RHEA-COMP:9623"/>
        <dbReference type="Rhea" id="RHEA-COMP:9685"/>
        <dbReference type="Rhea" id="RHEA-COMP:10800"/>
        <dbReference type="Rhea" id="RHEA-COMP:14074"/>
        <dbReference type="ChEBI" id="CHEBI:15378"/>
        <dbReference type="ChEBI" id="CHEBI:16526"/>
        <dbReference type="ChEBI" id="CHEBI:64479"/>
        <dbReference type="ChEBI" id="CHEBI:78449"/>
        <dbReference type="ChEBI" id="CHEBI:83989"/>
        <dbReference type="ChEBI" id="CHEBI:138538"/>
        <dbReference type="EC" id="2.3.1.179"/>
    </reaction>
</comment>
<dbReference type="InterPro" id="IPR018201">
    <property type="entry name" value="Ketoacyl_synth_AS"/>
</dbReference>
<feature type="transmembrane region" description="Helical" evidence="13">
    <location>
        <begin position="6"/>
        <end position="25"/>
    </location>
</feature>
<dbReference type="Pfam" id="PF00109">
    <property type="entry name" value="ketoacyl-synt"/>
    <property type="match status" value="1"/>
</dbReference>
<reference evidence="15 16" key="1">
    <citation type="submission" date="2024-05" db="EMBL/GenBank/DDBJ databases">
        <authorList>
            <consortium name="Candidatus Magnetaquicoccaceae bacterium FCR-1 genome sequencing consortium"/>
            <person name="Shimoshige H."/>
            <person name="Shimamura S."/>
            <person name="Taoka A."/>
            <person name="Kobayashi H."/>
            <person name="Maekawa T."/>
        </authorList>
    </citation>
    <scope>NUCLEOTIDE SEQUENCE [LARGE SCALE GENOMIC DNA]</scope>
    <source>
        <strain evidence="15 16">FCR-1</strain>
    </source>
</reference>
<keyword evidence="16" id="KW-1185">Reference proteome</keyword>
<comment type="function">
    <text evidence="11">Involved in the type II fatty acid elongation cycle. Catalyzes the elongation of a wide range of acyl-ACP by the addition of two carbons from malonyl-ACP to an acyl acceptor. Can efficiently catalyze the conversion of palmitoleoyl-ACP (cis-hexadec-9-enoyl-ACP) to cis-vaccenoyl-ACP (cis-octadec-11-enoyl-ACP), an essential step in the thermal regulation of fatty acid composition.</text>
</comment>
<dbReference type="InterPro" id="IPR014030">
    <property type="entry name" value="Ketoacyl_synth_N"/>
</dbReference>
<dbReference type="Proteomes" id="UP001628193">
    <property type="component" value="Unassembled WGS sequence"/>
</dbReference>
<dbReference type="PANTHER" id="PTHR11712:SF336">
    <property type="entry name" value="3-OXOACYL-[ACYL-CARRIER-PROTEIN] SYNTHASE, MITOCHONDRIAL"/>
    <property type="match status" value="1"/>
</dbReference>
<sequence>MSERRVVMTGIGLVSPLGIGVAPVWQGLTEGRSGIGPITHFDPTEYACRIAGECRGFDPEQWVDKKDVKKMDLFMHFGVAAAKLAWEDCGLTVTEENATRIGVIIGSGIGGLTAIQNQAFILKERGPRRISPFFIPMSLINLISGHVAIRYGMQGPNHSVVTACATGAHAIGDAMRLIQRGEADVMLAGGAEAAICELAVGGFAAAKALTSRNDDPTGASRPWDRGRDGFVMAEGAGVVVLETLDSAQARGATIYAEMVGYGMSGDAYHITAPQPDGSGAARCMTAAMRDARVDPERIGYINAHGTSTPIGDHMETLAVKLALGEANARKVMISSTKSMTGHLLGAAGGVEAIFTALALKNGVLPPTINLTDPDPECDLDYIPNTARDKVIEYAMSNSFGFGGTNATLLMKRFH</sequence>
<organism evidence="15 16">
    <name type="scientific">Candidatus Magnetaquiglobus chichijimensis</name>
    <dbReference type="NCBI Taxonomy" id="3141448"/>
    <lineage>
        <taxon>Bacteria</taxon>
        <taxon>Pseudomonadati</taxon>
        <taxon>Pseudomonadota</taxon>
        <taxon>Magnetococcia</taxon>
        <taxon>Magnetococcales</taxon>
        <taxon>Candidatus Magnetaquicoccaceae</taxon>
        <taxon>Candidatus Magnetaquiglobus</taxon>
    </lineage>
</organism>
<evidence type="ECO:0000256" key="4">
    <source>
        <dbReference type="ARBA" id="ARBA00014657"/>
    </source>
</evidence>
<dbReference type="InterPro" id="IPR000794">
    <property type="entry name" value="Beta-ketoacyl_synthase"/>
</dbReference>
<dbReference type="SMART" id="SM00825">
    <property type="entry name" value="PKS_KS"/>
    <property type="match status" value="1"/>
</dbReference>
<comment type="catalytic activity">
    <reaction evidence="11">
        <text>a fatty acyl-[ACP] + malonyl-[ACP] + H(+) = a 3-oxoacyl-[ACP] + holo-[ACP] + CO2</text>
        <dbReference type="Rhea" id="RHEA:22836"/>
        <dbReference type="Rhea" id="RHEA-COMP:9623"/>
        <dbReference type="Rhea" id="RHEA-COMP:9685"/>
        <dbReference type="Rhea" id="RHEA-COMP:9916"/>
        <dbReference type="Rhea" id="RHEA-COMP:14125"/>
        <dbReference type="ChEBI" id="CHEBI:15378"/>
        <dbReference type="ChEBI" id="CHEBI:16526"/>
        <dbReference type="ChEBI" id="CHEBI:64479"/>
        <dbReference type="ChEBI" id="CHEBI:78449"/>
        <dbReference type="ChEBI" id="CHEBI:78776"/>
        <dbReference type="ChEBI" id="CHEBI:138651"/>
    </reaction>
</comment>
<evidence type="ECO:0000259" key="14">
    <source>
        <dbReference type="PROSITE" id="PS52004"/>
    </source>
</evidence>
<dbReference type="Gene3D" id="3.40.47.10">
    <property type="match status" value="1"/>
</dbReference>
<evidence type="ECO:0000256" key="13">
    <source>
        <dbReference type="SAM" id="Phobius"/>
    </source>
</evidence>
<dbReference type="GO" id="GO:0004315">
    <property type="term" value="F:3-oxoacyl-[acyl-carrier-protein] synthase activity"/>
    <property type="evidence" value="ECO:0007669"/>
    <property type="project" value="UniProtKB-EC"/>
</dbReference>
<protein>
    <recommendedName>
        <fullName evidence="4 11">3-oxoacyl-[acyl-carrier-protein] synthase 2</fullName>
        <ecNumber evidence="3 11">2.3.1.179</ecNumber>
    </recommendedName>
</protein>
<dbReference type="NCBIfam" id="NF005589">
    <property type="entry name" value="PRK07314.1"/>
    <property type="match status" value="1"/>
</dbReference>
<keyword evidence="13" id="KW-1133">Transmembrane helix</keyword>
<keyword evidence="13" id="KW-0472">Membrane</keyword>
<dbReference type="InterPro" id="IPR020841">
    <property type="entry name" value="PKS_Beta-ketoAc_synthase_dom"/>
</dbReference>
<keyword evidence="10 11" id="KW-0012">Acyltransferase</keyword>
<feature type="domain" description="Ketosynthase family 3 (KS3)" evidence="14">
    <location>
        <begin position="3"/>
        <end position="412"/>
    </location>
</feature>